<protein>
    <submittedName>
        <fullName evidence="1">Uncharacterized protein</fullName>
    </submittedName>
</protein>
<name>A0ABZ1KWJ1_STRAH</name>
<evidence type="ECO:0000313" key="1">
    <source>
        <dbReference type="EMBL" id="WTQ84946.1"/>
    </source>
</evidence>
<accession>A0ABZ1KWJ1</accession>
<reference evidence="1 2" key="1">
    <citation type="submission" date="2022-10" db="EMBL/GenBank/DDBJ databases">
        <title>The complete genomes of actinobacterial strains from the NBC collection.</title>
        <authorList>
            <person name="Joergensen T.S."/>
            <person name="Alvarez Arevalo M."/>
            <person name="Sterndorff E.B."/>
            <person name="Faurdal D."/>
            <person name="Vuksanovic O."/>
            <person name="Mourched A.-S."/>
            <person name="Charusanti P."/>
            <person name="Shaw S."/>
            <person name="Blin K."/>
            <person name="Weber T."/>
        </authorList>
    </citation>
    <scope>NUCLEOTIDE SEQUENCE [LARGE SCALE GENOMIC DNA]</scope>
    <source>
        <strain evidence="1 2">NBC_00156</strain>
    </source>
</reference>
<gene>
    <name evidence="1" type="ORF">OG350_33615</name>
</gene>
<dbReference type="GeneID" id="97285486"/>
<evidence type="ECO:0000313" key="2">
    <source>
        <dbReference type="Proteomes" id="UP001622557"/>
    </source>
</evidence>
<dbReference type="EMBL" id="CP108164">
    <property type="protein sequence ID" value="WTQ84946.1"/>
    <property type="molecule type" value="Genomic_DNA"/>
</dbReference>
<proteinExistence type="predicted"/>
<dbReference type="Proteomes" id="UP001622557">
    <property type="component" value="Chromosome"/>
</dbReference>
<sequence length="78" mass="8690">MMREFADLLDAFPTRAVPGTDFVASSDKSYAVYKEELEVTSRINTALGDRAFRGIALGENYFRLLGLNATAPRICEQK</sequence>
<keyword evidence="2" id="KW-1185">Reference proteome</keyword>
<organism evidence="1 2">
    <name type="scientific">Streptomyces achromogenes</name>
    <dbReference type="NCBI Taxonomy" id="67255"/>
    <lineage>
        <taxon>Bacteria</taxon>
        <taxon>Bacillati</taxon>
        <taxon>Actinomycetota</taxon>
        <taxon>Actinomycetes</taxon>
        <taxon>Kitasatosporales</taxon>
        <taxon>Streptomycetaceae</taxon>
        <taxon>Streptomyces</taxon>
    </lineage>
</organism>
<dbReference type="RefSeq" id="WP_405453012.1">
    <property type="nucleotide sequence ID" value="NZ_CP108164.1"/>
</dbReference>